<dbReference type="Proteomes" id="UP000826212">
    <property type="component" value="Chromosome"/>
</dbReference>
<accession>A0AC61NRD1</accession>
<name>A0AC61NRD1_9BACT</name>
<protein>
    <submittedName>
        <fullName evidence="1">Uncharacterized protein</fullName>
    </submittedName>
</protein>
<reference evidence="1" key="1">
    <citation type="submission" date="2021-08" db="EMBL/GenBank/DDBJ databases">
        <title>Novel anaerobic bacterium isolated from sea squirt in East Sea, Republic of Korea.</title>
        <authorList>
            <person name="Nguyen T.H."/>
            <person name="Li Z."/>
            <person name="Lee Y.-J."/>
            <person name="Ko J."/>
            <person name="Kim S.-G."/>
        </authorList>
    </citation>
    <scope>NUCLEOTIDE SEQUENCE</scope>
    <source>
        <strain evidence="1">KCTC 25031</strain>
    </source>
</reference>
<evidence type="ECO:0000313" key="1">
    <source>
        <dbReference type="EMBL" id="QZE15864.1"/>
    </source>
</evidence>
<gene>
    <name evidence="1" type="ORF">K4L44_08545</name>
</gene>
<dbReference type="EMBL" id="CP081303">
    <property type="protein sequence ID" value="QZE15864.1"/>
    <property type="molecule type" value="Genomic_DNA"/>
</dbReference>
<keyword evidence="2" id="KW-1185">Reference proteome</keyword>
<evidence type="ECO:0000313" key="2">
    <source>
        <dbReference type="Proteomes" id="UP000826212"/>
    </source>
</evidence>
<proteinExistence type="predicted"/>
<sequence length="149" mass="17534">MMTEIDKSHGRIDSRKYEIYPINTEMLDPRWCNSGICNMIKVTRESYNVKRDKRSTETRYYITNYNGKIDEIAGAIRGHWKIEIMNRIRDVNFGEDKLKSLDHGLQKSISSIMLFICSKLMEINSYNNLNILREELVHNTDKIHDVFAA</sequence>
<organism evidence="1 2">
    <name type="scientific">Halosquirtibacter laminarini</name>
    <dbReference type="NCBI Taxonomy" id="3374600"/>
    <lineage>
        <taxon>Bacteria</taxon>
        <taxon>Pseudomonadati</taxon>
        <taxon>Bacteroidota</taxon>
        <taxon>Bacteroidia</taxon>
        <taxon>Marinilabiliales</taxon>
        <taxon>Prolixibacteraceae</taxon>
        <taxon>Halosquirtibacter</taxon>
    </lineage>
</organism>